<dbReference type="EMBL" id="HBIX01000350">
    <property type="protein sequence ID" value="CAE0707566.1"/>
    <property type="molecule type" value="Transcribed_RNA"/>
</dbReference>
<keyword evidence="2" id="KW-1133">Transmembrane helix</keyword>
<sequence>MLIATTRSSRLFLVVLHLVCASTYLRPRNRRNGVSFIFWEETAAAIQSHSVQTATSIISLAESNNRNARIHDIGNLEPYWLQDAQDQKCFGSMGLFSECGDANLWRVIPKSKRHVRRRQWIRWAIEDDDVDQEALQEYFALQVFDQDISEFYDPFRTNPVDGNVQTSSPAFINEDFTDKECMTRRRKDNKLVIVPCHEDRAWYWRLNEYGILHFDKPARGFVGSSRRASAANRKRLLNKRQNLELCLWKKNKSEAVLSSCDGNQSPTMNYNATSSLLDGNGEERVTQMQFVRHNYQRDMHIIQSSSSGSDKKSLKSKTQVGIEKQTIREEQKASGRYGKTSSSSQGNTNLPSQVDIAHSHASVTSDRTESRLSTLHITSILPHQSSEKVSKELPRFLGNTNPILIATGQHFTTATSKRSVKKDNARKKLTQMVGEDKNIPQSMVHKRDSVPSSLSEKPILRKIQTNPYIAASNNEQWTDPKTGLVFRTDLCQYLGHERKEVGRHTLTGVGQYTKTMLNIKVYGVGFYVSKRDILADSSFEPYASLSSEGLRQSEDFFHILRSMDGFTSNGPAGSFDRTIFLKINMQLSTDTMRSSLDADWKMLTSESKELLIGSSMRPRPADPIFLEIANSPDNPNRCTCAQIAPEEYNADPSCCARGTELVFTWRKNGDLEVRLNGVFMDSFPRPDIAEGIFFEYLRIDNPMSFDFLDRVVDGFPSLLAPLSQLKGITSPVTAHQTNTPNPSASGGNPFLKLIGGFGGAISSQAATFTEFVQSGTQDLAVSAIDKARSAGSTARNLGEEVERRRDLIGMHMSAFTNQALSSLVPSNQKSLSIQYPGWITDSELGNLSEDLFEQDSIATSDYGTSYTRTISRIIGLEDDTMSASNVTQKLFFGLVHLYLLLLLIASFPAQWTTRTKLVVTRKSGTSSHNLTVPTDPDNSDSDDSGASSVETLGAESMTSGKENQIKKSLSYVL</sequence>
<feature type="transmembrane region" description="Helical" evidence="2">
    <location>
        <begin position="890"/>
        <end position="911"/>
    </location>
</feature>
<dbReference type="InterPro" id="IPR016088">
    <property type="entry name" value="Chalcone_isomerase_3-sand"/>
</dbReference>
<evidence type="ECO:0000256" key="3">
    <source>
        <dbReference type="SAM" id="SignalP"/>
    </source>
</evidence>
<feature type="region of interest" description="Disordered" evidence="1">
    <location>
        <begin position="302"/>
        <end position="352"/>
    </location>
</feature>
<name>A0A7S4A8Y7_9STRA</name>
<organism evidence="4">
    <name type="scientific">Pseudo-nitzschia australis</name>
    <dbReference type="NCBI Taxonomy" id="44445"/>
    <lineage>
        <taxon>Eukaryota</taxon>
        <taxon>Sar</taxon>
        <taxon>Stramenopiles</taxon>
        <taxon>Ochrophyta</taxon>
        <taxon>Bacillariophyta</taxon>
        <taxon>Bacillariophyceae</taxon>
        <taxon>Bacillariophycidae</taxon>
        <taxon>Bacillariales</taxon>
        <taxon>Bacillariaceae</taxon>
        <taxon>Pseudo-nitzschia</taxon>
    </lineage>
</organism>
<reference evidence="4" key="1">
    <citation type="submission" date="2021-01" db="EMBL/GenBank/DDBJ databases">
        <authorList>
            <person name="Corre E."/>
            <person name="Pelletier E."/>
            <person name="Niang G."/>
            <person name="Scheremetjew M."/>
            <person name="Finn R."/>
            <person name="Kale V."/>
            <person name="Holt S."/>
            <person name="Cochrane G."/>
            <person name="Meng A."/>
            <person name="Brown T."/>
            <person name="Cohen L."/>
        </authorList>
    </citation>
    <scope>NUCLEOTIDE SEQUENCE</scope>
    <source>
        <strain evidence="4">10249 10 AB</strain>
    </source>
</reference>
<feature type="chain" id="PRO_5031120286" evidence="3">
    <location>
        <begin position="22"/>
        <end position="973"/>
    </location>
</feature>
<keyword evidence="2" id="KW-0472">Membrane</keyword>
<protein>
    <submittedName>
        <fullName evidence="4">Uncharacterized protein</fullName>
    </submittedName>
</protein>
<dbReference type="AlphaFoldDB" id="A0A7S4A8Y7"/>
<evidence type="ECO:0000256" key="2">
    <source>
        <dbReference type="SAM" id="Phobius"/>
    </source>
</evidence>
<dbReference type="PANTHER" id="PTHR47284:SF3">
    <property type="entry name" value="FATTY-ACID-BINDING PROTEIN 2"/>
    <property type="match status" value="1"/>
</dbReference>
<feature type="compositionally biased region" description="Polar residues" evidence="1">
    <location>
        <begin position="339"/>
        <end position="352"/>
    </location>
</feature>
<evidence type="ECO:0000256" key="1">
    <source>
        <dbReference type="SAM" id="MobiDB-lite"/>
    </source>
</evidence>
<accession>A0A7S4A8Y7</accession>
<dbReference type="PANTHER" id="PTHR47284">
    <property type="entry name" value="FATTY-ACID-BINDING PROTEIN 2"/>
    <property type="match status" value="1"/>
</dbReference>
<gene>
    <name evidence="4" type="ORF">PAUS00366_LOCUS286</name>
</gene>
<feature type="signal peptide" evidence="3">
    <location>
        <begin position="1"/>
        <end position="21"/>
    </location>
</feature>
<dbReference type="Gene3D" id="3.50.70.10">
    <property type="match status" value="1"/>
</dbReference>
<evidence type="ECO:0000313" key="4">
    <source>
        <dbReference type="EMBL" id="CAE0707566.1"/>
    </source>
</evidence>
<keyword evidence="3" id="KW-0732">Signal</keyword>
<feature type="region of interest" description="Disordered" evidence="1">
    <location>
        <begin position="925"/>
        <end position="973"/>
    </location>
</feature>
<keyword evidence="2" id="KW-0812">Transmembrane</keyword>
<proteinExistence type="predicted"/>